<accession>A0A2G6E564</accession>
<comment type="function">
    <text evidence="6">Specifically methylates the N4 position of cytidine in position 1402 (C1402) of 16S rRNA.</text>
</comment>
<dbReference type="CDD" id="cd02440">
    <property type="entry name" value="AdoMet_MTases"/>
    <property type="match status" value="1"/>
</dbReference>
<protein>
    <recommendedName>
        <fullName evidence="6">Ribosomal RNA small subunit methyltransferase H</fullName>
        <ecNumber evidence="6">2.1.1.199</ecNumber>
    </recommendedName>
    <alternativeName>
        <fullName evidence="6">16S rRNA m(4)C1402 methyltransferase</fullName>
    </alternativeName>
    <alternativeName>
        <fullName evidence="6">rRNA (cytosine-N(4)-)-methyltransferase RsmH</fullName>
    </alternativeName>
</protein>
<evidence type="ECO:0000256" key="7">
    <source>
        <dbReference type="SAM" id="MobiDB-lite"/>
    </source>
</evidence>
<feature type="compositionally biased region" description="Basic and acidic residues" evidence="7">
    <location>
        <begin position="303"/>
        <end position="313"/>
    </location>
</feature>
<feature type="binding site" evidence="6">
    <location>
        <position position="121"/>
    </location>
    <ligand>
        <name>S-adenosyl-L-methionine</name>
        <dbReference type="ChEBI" id="CHEBI:59789"/>
    </ligand>
</feature>
<evidence type="ECO:0000313" key="8">
    <source>
        <dbReference type="EMBL" id="PID57213.1"/>
    </source>
</evidence>
<feature type="binding site" evidence="6">
    <location>
        <position position="88"/>
    </location>
    <ligand>
        <name>S-adenosyl-L-methionine</name>
        <dbReference type="ChEBI" id="CHEBI:59789"/>
    </ligand>
</feature>
<dbReference type="EMBL" id="PDPS01000028">
    <property type="protein sequence ID" value="PID57213.1"/>
    <property type="molecule type" value="Genomic_DNA"/>
</dbReference>
<proteinExistence type="inferred from homology"/>
<dbReference type="AlphaFoldDB" id="A0A2G6E564"/>
<feature type="region of interest" description="Disordered" evidence="7">
    <location>
        <begin position="303"/>
        <end position="330"/>
    </location>
</feature>
<sequence length="330" mass="37569">MDEQEELENVHIPVLLNEVLEGLRCRQAGIFLDGTLGCGGHTKAILETHSKNRVIGIDRDQDALQTAGERLQYFGERVKLFHGRHEAFEEFVMRFFQTVTPGEIDSCLDGFLLDLGLSSLQLDRAERGFALQSDARLDMRMDGQGSGQSAYEIVNTYSEMRLANIFFQYGEERQSRRIARFILEARTHGPIETTTELADLVYRSIPKRFHPKGIHPATRVFQALRIEVNQELRDLGDTLERAVHCLVPGGRMCIISFHSLEDRIVKQSFSKMAKGCDCPPDFPECVCRKSPVLRILSRKPIRPSDKECKENPRSRSAKLRIAEKLPAERL</sequence>
<dbReference type="SUPFAM" id="SSF81799">
    <property type="entry name" value="Putative methyltransferase TM0872, insert domain"/>
    <property type="match status" value="1"/>
</dbReference>
<gene>
    <name evidence="6" type="primary">rsmH</name>
    <name evidence="8" type="ORF">CSB45_08265</name>
</gene>
<dbReference type="NCBIfam" id="TIGR00006">
    <property type="entry name" value="16S rRNA (cytosine(1402)-N(4))-methyltransferase RsmH"/>
    <property type="match status" value="1"/>
</dbReference>
<evidence type="ECO:0000256" key="1">
    <source>
        <dbReference type="ARBA" id="ARBA00010396"/>
    </source>
</evidence>
<evidence type="ECO:0000313" key="9">
    <source>
        <dbReference type="Proteomes" id="UP000229740"/>
    </source>
</evidence>
<name>A0A2G6E564_9BACT</name>
<keyword evidence="4 6" id="KW-0808">Transferase</keyword>
<evidence type="ECO:0000256" key="6">
    <source>
        <dbReference type="HAMAP-Rule" id="MF_01007"/>
    </source>
</evidence>
<feature type="binding site" evidence="6">
    <location>
        <position position="58"/>
    </location>
    <ligand>
        <name>S-adenosyl-L-methionine</name>
        <dbReference type="ChEBI" id="CHEBI:59789"/>
    </ligand>
</feature>
<evidence type="ECO:0000256" key="2">
    <source>
        <dbReference type="ARBA" id="ARBA00022552"/>
    </source>
</evidence>
<dbReference type="PIRSF" id="PIRSF004486">
    <property type="entry name" value="MraW"/>
    <property type="match status" value="1"/>
</dbReference>
<comment type="caution">
    <text evidence="8">The sequence shown here is derived from an EMBL/GenBank/DDBJ whole genome shotgun (WGS) entry which is preliminary data.</text>
</comment>
<feature type="compositionally biased region" description="Basic and acidic residues" evidence="7">
    <location>
        <begin position="320"/>
        <end position="330"/>
    </location>
</feature>
<dbReference type="Gene3D" id="3.40.50.150">
    <property type="entry name" value="Vaccinia Virus protein VP39"/>
    <property type="match status" value="1"/>
</dbReference>
<evidence type="ECO:0000256" key="5">
    <source>
        <dbReference type="ARBA" id="ARBA00022691"/>
    </source>
</evidence>
<dbReference type="PANTHER" id="PTHR11265:SF0">
    <property type="entry name" value="12S RRNA N4-METHYLCYTIDINE METHYLTRANSFERASE"/>
    <property type="match status" value="1"/>
</dbReference>
<comment type="subcellular location">
    <subcellularLocation>
        <location evidence="6">Cytoplasm</location>
    </subcellularLocation>
</comment>
<dbReference type="SUPFAM" id="SSF53335">
    <property type="entry name" value="S-adenosyl-L-methionine-dependent methyltransferases"/>
    <property type="match status" value="1"/>
</dbReference>
<dbReference type="Gene3D" id="1.10.150.170">
    <property type="entry name" value="Putative methyltransferase TM0872, insert domain"/>
    <property type="match status" value="1"/>
</dbReference>
<evidence type="ECO:0000256" key="3">
    <source>
        <dbReference type="ARBA" id="ARBA00022603"/>
    </source>
</evidence>
<dbReference type="PANTHER" id="PTHR11265">
    <property type="entry name" value="S-ADENOSYL-METHYLTRANSFERASE MRAW"/>
    <property type="match status" value="1"/>
</dbReference>
<keyword evidence="6" id="KW-0963">Cytoplasm</keyword>
<reference evidence="8 9" key="1">
    <citation type="submission" date="2017-10" db="EMBL/GenBank/DDBJ databases">
        <title>Novel microbial diversity and functional potential in the marine mammal oral microbiome.</title>
        <authorList>
            <person name="Dudek N.K."/>
            <person name="Sun C.L."/>
            <person name="Burstein D."/>
            <person name="Kantor R.S."/>
            <person name="Aliaga Goltsman D.S."/>
            <person name="Bik E.M."/>
            <person name="Thomas B.C."/>
            <person name="Banfield J.F."/>
            <person name="Relman D.A."/>
        </authorList>
    </citation>
    <scope>NUCLEOTIDE SEQUENCE [LARGE SCALE GENOMIC DNA]</scope>
    <source>
        <strain evidence="8">DOLZORAL124_49_17</strain>
    </source>
</reference>
<dbReference type="GO" id="GO:0070475">
    <property type="term" value="P:rRNA base methylation"/>
    <property type="evidence" value="ECO:0007669"/>
    <property type="project" value="UniProtKB-UniRule"/>
</dbReference>
<keyword evidence="5 6" id="KW-0949">S-adenosyl-L-methionine</keyword>
<keyword evidence="3 6" id="KW-0489">Methyltransferase</keyword>
<dbReference type="GO" id="GO:0005737">
    <property type="term" value="C:cytoplasm"/>
    <property type="evidence" value="ECO:0007669"/>
    <property type="project" value="UniProtKB-SubCell"/>
</dbReference>
<dbReference type="InterPro" id="IPR023397">
    <property type="entry name" value="SAM-dep_MeTrfase_MraW_recog"/>
</dbReference>
<keyword evidence="2 6" id="KW-0698">rRNA processing</keyword>
<feature type="binding site" evidence="6">
    <location>
        <position position="114"/>
    </location>
    <ligand>
        <name>S-adenosyl-L-methionine</name>
        <dbReference type="ChEBI" id="CHEBI:59789"/>
    </ligand>
</feature>
<comment type="catalytic activity">
    <reaction evidence="6">
        <text>cytidine(1402) in 16S rRNA + S-adenosyl-L-methionine = N(4)-methylcytidine(1402) in 16S rRNA + S-adenosyl-L-homocysteine + H(+)</text>
        <dbReference type="Rhea" id="RHEA:42928"/>
        <dbReference type="Rhea" id="RHEA-COMP:10286"/>
        <dbReference type="Rhea" id="RHEA-COMP:10287"/>
        <dbReference type="ChEBI" id="CHEBI:15378"/>
        <dbReference type="ChEBI" id="CHEBI:57856"/>
        <dbReference type="ChEBI" id="CHEBI:59789"/>
        <dbReference type="ChEBI" id="CHEBI:74506"/>
        <dbReference type="ChEBI" id="CHEBI:82748"/>
        <dbReference type="EC" id="2.1.1.199"/>
    </reaction>
</comment>
<dbReference type="EC" id="2.1.1.199" evidence="6"/>
<comment type="similarity">
    <text evidence="1 6">Belongs to the methyltransferase superfamily. RsmH family.</text>
</comment>
<dbReference type="InterPro" id="IPR002903">
    <property type="entry name" value="RsmH"/>
</dbReference>
<dbReference type="GO" id="GO:0071424">
    <property type="term" value="F:rRNA (cytosine-N4-)-methyltransferase activity"/>
    <property type="evidence" value="ECO:0007669"/>
    <property type="project" value="UniProtKB-UniRule"/>
</dbReference>
<dbReference type="InterPro" id="IPR029063">
    <property type="entry name" value="SAM-dependent_MTases_sf"/>
</dbReference>
<organism evidence="8 9">
    <name type="scientific">candidate division KSB3 bacterium</name>
    <dbReference type="NCBI Taxonomy" id="2044937"/>
    <lineage>
        <taxon>Bacteria</taxon>
        <taxon>candidate division KSB3</taxon>
    </lineage>
</organism>
<dbReference type="Proteomes" id="UP000229740">
    <property type="component" value="Unassembled WGS sequence"/>
</dbReference>
<evidence type="ECO:0000256" key="4">
    <source>
        <dbReference type="ARBA" id="ARBA00022679"/>
    </source>
</evidence>
<dbReference type="HAMAP" id="MF_01007">
    <property type="entry name" value="16SrRNA_methyltr_H"/>
    <property type="match status" value="1"/>
</dbReference>
<dbReference type="Pfam" id="PF01795">
    <property type="entry name" value="Methyltransf_5"/>
    <property type="match status" value="1"/>
</dbReference>
<feature type="binding site" evidence="6">
    <location>
        <begin position="39"/>
        <end position="41"/>
    </location>
    <ligand>
        <name>S-adenosyl-L-methionine</name>
        <dbReference type="ChEBI" id="CHEBI:59789"/>
    </ligand>
</feature>